<evidence type="ECO:0000313" key="2">
    <source>
        <dbReference type="EnsemblProtists" id="PYU1_T004854"/>
    </source>
</evidence>
<name>K3WIR2_GLOUD</name>
<keyword evidence="1" id="KW-0812">Transmembrane</keyword>
<keyword evidence="1" id="KW-0472">Membrane</keyword>
<dbReference type="OMA" id="ASWKWAL"/>
<protein>
    <submittedName>
        <fullName evidence="2">Uncharacterized protein</fullName>
    </submittedName>
</protein>
<dbReference type="EMBL" id="GL376564">
    <property type="status" value="NOT_ANNOTATED_CDS"/>
    <property type="molecule type" value="Genomic_DNA"/>
</dbReference>
<dbReference type="PANTHER" id="PTHR35465:SF1">
    <property type="entry name" value="PHOSPHATIDYLINOSITOL-GLYCAN BIOSYNTHESIS CLASS X PROTEIN"/>
    <property type="match status" value="1"/>
</dbReference>
<dbReference type="EnsemblProtists" id="PYU1_T004854">
    <property type="protein sequence ID" value="PYU1_T004854"/>
    <property type="gene ID" value="PYU1_G004843"/>
</dbReference>
<reference evidence="3" key="1">
    <citation type="journal article" date="2010" name="Genome Biol.">
        <title>Genome sequence of the necrotrophic plant pathogen Pythium ultimum reveals original pathogenicity mechanisms and effector repertoire.</title>
        <authorList>
            <person name="Levesque C.A."/>
            <person name="Brouwer H."/>
            <person name="Cano L."/>
            <person name="Hamilton J.P."/>
            <person name="Holt C."/>
            <person name="Huitema E."/>
            <person name="Raffaele S."/>
            <person name="Robideau G.P."/>
            <person name="Thines M."/>
            <person name="Win J."/>
            <person name="Zerillo M.M."/>
            <person name="Beakes G.W."/>
            <person name="Boore J.L."/>
            <person name="Busam D."/>
            <person name="Dumas B."/>
            <person name="Ferriera S."/>
            <person name="Fuerstenberg S.I."/>
            <person name="Gachon C.M."/>
            <person name="Gaulin E."/>
            <person name="Govers F."/>
            <person name="Grenville-Briggs L."/>
            <person name="Horner N."/>
            <person name="Hostetler J."/>
            <person name="Jiang R.H."/>
            <person name="Johnson J."/>
            <person name="Krajaejun T."/>
            <person name="Lin H."/>
            <person name="Meijer H.J."/>
            <person name="Moore B."/>
            <person name="Morris P."/>
            <person name="Phuntmart V."/>
            <person name="Puiu D."/>
            <person name="Shetty J."/>
            <person name="Stajich J.E."/>
            <person name="Tripathy S."/>
            <person name="Wawra S."/>
            <person name="van West P."/>
            <person name="Whitty B.R."/>
            <person name="Coutinho P.M."/>
            <person name="Henrissat B."/>
            <person name="Martin F."/>
            <person name="Thomas P.D."/>
            <person name="Tyler B.M."/>
            <person name="De Vries R.P."/>
            <person name="Kamoun S."/>
            <person name="Yandell M."/>
            <person name="Tisserat N."/>
            <person name="Buell C.R."/>
        </authorList>
    </citation>
    <scope>NUCLEOTIDE SEQUENCE</scope>
    <source>
        <strain evidence="3">DAOM:BR144</strain>
    </source>
</reference>
<dbReference type="PANTHER" id="PTHR35465">
    <property type="entry name" value="CAVEOLIN-1 PROTEIN"/>
    <property type="match status" value="1"/>
</dbReference>
<accession>K3WIR2</accession>
<proteinExistence type="predicted"/>
<reference evidence="3" key="2">
    <citation type="submission" date="2010-04" db="EMBL/GenBank/DDBJ databases">
        <authorList>
            <person name="Buell R."/>
            <person name="Hamilton J."/>
            <person name="Hostetler J."/>
        </authorList>
    </citation>
    <scope>NUCLEOTIDE SEQUENCE [LARGE SCALE GENOMIC DNA]</scope>
    <source>
        <strain evidence="3">DAOM:BR144</strain>
    </source>
</reference>
<organism evidence="2 3">
    <name type="scientific">Globisporangium ultimum (strain ATCC 200006 / CBS 805.95 / DAOM BR144)</name>
    <name type="common">Pythium ultimum</name>
    <dbReference type="NCBI Taxonomy" id="431595"/>
    <lineage>
        <taxon>Eukaryota</taxon>
        <taxon>Sar</taxon>
        <taxon>Stramenopiles</taxon>
        <taxon>Oomycota</taxon>
        <taxon>Peronosporomycetes</taxon>
        <taxon>Pythiales</taxon>
        <taxon>Pythiaceae</taxon>
        <taxon>Globisporangium</taxon>
    </lineage>
</organism>
<dbReference type="eggNOG" id="ENOG502SCHD">
    <property type="taxonomic scope" value="Eukaryota"/>
</dbReference>
<feature type="transmembrane region" description="Helical" evidence="1">
    <location>
        <begin position="188"/>
        <end position="206"/>
    </location>
</feature>
<reference evidence="2" key="3">
    <citation type="submission" date="2015-02" db="UniProtKB">
        <authorList>
            <consortium name="EnsemblProtists"/>
        </authorList>
    </citation>
    <scope>IDENTIFICATION</scope>
    <source>
        <strain evidence="2">DAOM BR144</strain>
    </source>
</reference>
<keyword evidence="3" id="KW-1185">Reference proteome</keyword>
<evidence type="ECO:0000256" key="1">
    <source>
        <dbReference type="SAM" id="Phobius"/>
    </source>
</evidence>
<sequence length="230" mass="25886">MSAVAETVDDLLHLYPETPRPGERLRCGDTQHYRVHDLDPRKVYDVKVSYPATIPTEFFLEVDEVLLPPPVSIADASPVPGVVKGTMRVRRRILNTAKLRLRPHELLLQALGKDPIHAININAYRLDLQQNDESGGKTGIAGSKVTLDISLRAEVEGVSPTIDLSTRECVFDIVVEEMLFGAFPYDTLVLIVWLVFLLLLGLKWVYPYLLKKIALELPEEQPLPHDMKES</sequence>
<dbReference type="Proteomes" id="UP000019132">
    <property type="component" value="Unassembled WGS sequence"/>
</dbReference>
<dbReference type="HOGENOM" id="CLU_1206891_0_0_1"/>
<evidence type="ECO:0000313" key="3">
    <source>
        <dbReference type="Proteomes" id="UP000019132"/>
    </source>
</evidence>
<dbReference type="InParanoid" id="K3WIR2"/>
<keyword evidence="1" id="KW-1133">Transmembrane helix</keyword>
<dbReference type="VEuPathDB" id="FungiDB:PYU1_G004843"/>
<dbReference type="AlphaFoldDB" id="K3WIR2"/>